<keyword evidence="7 10" id="KW-1133">Transmembrane helix</keyword>
<gene>
    <name evidence="12" type="ORF">EES38_15740</name>
</gene>
<evidence type="ECO:0000256" key="2">
    <source>
        <dbReference type="ARBA" id="ARBA00012282"/>
    </source>
</evidence>
<comment type="subcellular location">
    <subcellularLocation>
        <location evidence="1">Cell membrane</location>
        <topology evidence="1">Multi-pass membrane protein</topology>
    </subcellularLocation>
</comment>
<dbReference type="Pfam" id="PF12792">
    <property type="entry name" value="CSS-motif"/>
    <property type="match status" value="1"/>
</dbReference>
<evidence type="ECO:0000256" key="5">
    <source>
        <dbReference type="ARBA" id="ARBA00022692"/>
    </source>
</evidence>
<evidence type="ECO:0000256" key="7">
    <source>
        <dbReference type="ARBA" id="ARBA00022989"/>
    </source>
</evidence>
<evidence type="ECO:0000256" key="4">
    <source>
        <dbReference type="ARBA" id="ARBA00022636"/>
    </source>
</evidence>
<dbReference type="InterPro" id="IPR035919">
    <property type="entry name" value="EAL_sf"/>
</dbReference>
<evidence type="ECO:0000259" key="11">
    <source>
        <dbReference type="PROSITE" id="PS50883"/>
    </source>
</evidence>
<dbReference type="SMART" id="SM00052">
    <property type="entry name" value="EAL"/>
    <property type="match status" value="1"/>
</dbReference>
<dbReference type="CDD" id="cd01948">
    <property type="entry name" value="EAL"/>
    <property type="match status" value="1"/>
</dbReference>
<evidence type="ECO:0000313" key="13">
    <source>
        <dbReference type="Proteomes" id="UP000281112"/>
    </source>
</evidence>
<dbReference type="InterPro" id="IPR024744">
    <property type="entry name" value="CSS-motif_dom"/>
</dbReference>
<reference evidence="12 13" key="1">
    <citation type="submission" date="2018-11" db="EMBL/GenBank/DDBJ databases">
        <title>Vibrio LJC006 sp. nov., isolated from seawater during the bloom of the enteromorpha.</title>
        <authorList>
            <person name="Liang J."/>
        </authorList>
    </citation>
    <scope>NUCLEOTIDE SEQUENCE [LARGE SCALE GENOMIC DNA]</scope>
    <source>
        <strain evidence="12 13">LJC006</strain>
    </source>
</reference>
<dbReference type="EMBL" id="RJVQ01000007">
    <property type="protein sequence ID" value="RQW62167.1"/>
    <property type="molecule type" value="Genomic_DNA"/>
</dbReference>
<dbReference type="GO" id="GO:0071111">
    <property type="term" value="F:cyclic-guanylate-specific phosphodiesterase activity"/>
    <property type="evidence" value="ECO:0007669"/>
    <property type="project" value="UniProtKB-EC"/>
</dbReference>
<dbReference type="Proteomes" id="UP000281112">
    <property type="component" value="Unassembled WGS sequence"/>
</dbReference>
<dbReference type="PANTHER" id="PTHR33121">
    <property type="entry name" value="CYCLIC DI-GMP PHOSPHODIESTERASE PDEF"/>
    <property type="match status" value="1"/>
</dbReference>
<keyword evidence="8 10" id="KW-0472">Membrane</keyword>
<keyword evidence="4" id="KW-0973">c-di-GMP</keyword>
<dbReference type="AlphaFoldDB" id="A0A3N9TD97"/>
<evidence type="ECO:0000256" key="3">
    <source>
        <dbReference type="ARBA" id="ARBA00022475"/>
    </source>
</evidence>
<proteinExistence type="predicted"/>
<keyword evidence="5 10" id="KW-0812">Transmembrane</keyword>
<evidence type="ECO:0000256" key="10">
    <source>
        <dbReference type="SAM" id="Phobius"/>
    </source>
</evidence>
<protein>
    <recommendedName>
        <fullName evidence="2">cyclic-guanylate-specific phosphodiesterase</fullName>
        <ecNumber evidence="2">3.1.4.52</ecNumber>
    </recommendedName>
</protein>
<dbReference type="InterPro" id="IPR050706">
    <property type="entry name" value="Cyclic-di-GMP_PDE-like"/>
</dbReference>
<organism evidence="12 13">
    <name type="scientific">Vibrio viridaestus</name>
    <dbReference type="NCBI Taxonomy" id="2487322"/>
    <lineage>
        <taxon>Bacteria</taxon>
        <taxon>Pseudomonadati</taxon>
        <taxon>Pseudomonadota</taxon>
        <taxon>Gammaproteobacteria</taxon>
        <taxon>Vibrionales</taxon>
        <taxon>Vibrionaceae</taxon>
        <taxon>Vibrio</taxon>
    </lineage>
</organism>
<keyword evidence="3" id="KW-1003">Cell membrane</keyword>
<dbReference type="Gene3D" id="3.20.20.450">
    <property type="entry name" value="EAL domain"/>
    <property type="match status" value="1"/>
</dbReference>
<dbReference type="Pfam" id="PF00563">
    <property type="entry name" value="EAL"/>
    <property type="match status" value="1"/>
</dbReference>
<sequence>MGKNSLIVLALYLFGLVIISGASFVRYQNEAKESAADVYEQIDQTISRLTRYYELALVPDIPRPNCAVFLAKHNSVVFSDPYVRSLSLTDNGTITCSSLSGSAKIPLETWRAENNQIRFFFTHQTPFKNELLRPEIGILILKISYSPTYSVNYALYPDLFLQLLRPYEQFDLSIIVENAKITTSQQVITTNPPLQPKALYSVNYHLSASSFGQFLLQSSGFIIIIWTVILAILYRPLCHLIDTFSLDYWRIDKGLTNNQFTPYLQPIFDINGNVTGAEVLARWVHPEKGVIPPYQFIDTAEMNGQINKITGQLMQKCSDALSQINHDQIERFTLGFNVCAIQFDNHSFFDDIEQLRQDLSETPISLAVELTERQAFASEEKYSSAIKRLKDLNIRISLDDFGTGHCSLKYLLNADIDIIKIDRSYIQTIDNGPNTNVLDSIIDLARRTDSILLAEGVETTAQLNYLKQLNVERYQGFYYEKPIPIEEFIKKYF</sequence>
<dbReference type="InterPro" id="IPR001633">
    <property type="entry name" value="EAL_dom"/>
</dbReference>
<accession>A0A3N9TD97</accession>
<keyword evidence="6" id="KW-0378">Hydrolase</keyword>
<keyword evidence="13" id="KW-1185">Reference proteome</keyword>
<dbReference type="RefSeq" id="WP_124938161.1">
    <property type="nucleotide sequence ID" value="NZ_RJVQ01000007.1"/>
</dbReference>
<dbReference type="EC" id="3.1.4.52" evidence="2"/>
<evidence type="ECO:0000256" key="6">
    <source>
        <dbReference type="ARBA" id="ARBA00022801"/>
    </source>
</evidence>
<feature type="transmembrane region" description="Helical" evidence="10">
    <location>
        <begin position="6"/>
        <end position="25"/>
    </location>
</feature>
<evidence type="ECO:0000313" key="12">
    <source>
        <dbReference type="EMBL" id="RQW62167.1"/>
    </source>
</evidence>
<evidence type="ECO:0000256" key="1">
    <source>
        <dbReference type="ARBA" id="ARBA00004651"/>
    </source>
</evidence>
<dbReference type="PROSITE" id="PS50883">
    <property type="entry name" value="EAL"/>
    <property type="match status" value="1"/>
</dbReference>
<comment type="caution">
    <text evidence="12">The sequence shown here is derived from an EMBL/GenBank/DDBJ whole genome shotgun (WGS) entry which is preliminary data.</text>
</comment>
<dbReference type="PANTHER" id="PTHR33121:SF80">
    <property type="entry name" value="CYCLIC DI-GMP PHOSPHODIESTERASE PDEL"/>
    <property type="match status" value="1"/>
</dbReference>
<feature type="domain" description="EAL" evidence="11">
    <location>
        <begin position="244"/>
        <end position="493"/>
    </location>
</feature>
<dbReference type="OrthoDB" id="675397at2"/>
<evidence type="ECO:0000256" key="9">
    <source>
        <dbReference type="ARBA" id="ARBA00034290"/>
    </source>
</evidence>
<dbReference type="SUPFAM" id="SSF141868">
    <property type="entry name" value="EAL domain-like"/>
    <property type="match status" value="1"/>
</dbReference>
<dbReference type="GO" id="GO:0005886">
    <property type="term" value="C:plasma membrane"/>
    <property type="evidence" value="ECO:0007669"/>
    <property type="project" value="UniProtKB-SubCell"/>
</dbReference>
<comment type="catalytic activity">
    <reaction evidence="9">
        <text>3',3'-c-di-GMP + H2O = 5'-phosphoguanylyl(3'-&gt;5')guanosine + H(+)</text>
        <dbReference type="Rhea" id="RHEA:24902"/>
        <dbReference type="ChEBI" id="CHEBI:15377"/>
        <dbReference type="ChEBI" id="CHEBI:15378"/>
        <dbReference type="ChEBI" id="CHEBI:58754"/>
        <dbReference type="ChEBI" id="CHEBI:58805"/>
        <dbReference type="EC" id="3.1.4.52"/>
    </reaction>
</comment>
<evidence type="ECO:0000256" key="8">
    <source>
        <dbReference type="ARBA" id="ARBA00023136"/>
    </source>
</evidence>
<name>A0A3N9TD97_9VIBR</name>
<feature type="transmembrane region" description="Helical" evidence="10">
    <location>
        <begin position="214"/>
        <end position="234"/>
    </location>
</feature>